<evidence type="ECO:0000313" key="7">
    <source>
        <dbReference type="EMBL" id="SDD94739.1"/>
    </source>
</evidence>
<keyword evidence="2" id="KW-0489">Methyltransferase</keyword>
<dbReference type="Proteomes" id="UP000199603">
    <property type="component" value="Unassembled WGS sequence"/>
</dbReference>
<dbReference type="Pfam" id="PF02353">
    <property type="entry name" value="CMAS"/>
    <property type="match status" value="1"/>
</dbReference>
<dbReference type="InterPro" id="IPR050723">
    <property type="entry name" value="CFA/CMAS"/>
</dbReference>
<dbReference type="Gene3D" id="3.40.50.150">
    <property type="entry name" value="Vaccinia Virus protein VP39"/>
    <property type="match status" value="1"/>
</dbReference>
<dbReference type="EMBL" id="FNAG01000011">
    <property type="protein sequence ID" value="SDD94739.1"/>
    <property type="molecule type" value="Genomic_DNA"/>
</dbReference>
<keyword evidence="4" id="KW-0949">S-adenosyl-L-methionine</keyword>
<dbReference type="PANTHER" id="PTHR43667">
    <property type="entry name" value="CYCLOPROPANE-FATTY-ACYL-PHOSPHOLIPID SYNTHASE"/>
    <property type="match status" value="1"/>
</dbReference>
<sequence>MNSRTEASTLYSGEPLGSQLEALPMAALKGLDRRLRAQLLGRLAGLRECELVVEDAEGQVKLGHAVEGRETLRCRIRIFDPAFYRMVAAQGSVGAGESYMDGHWQCSDLVTLVRILVINRDLLDAVEGGLARLGGWALKAWHALQRNTRAGSRRNIAAHYDLGNELFKLFLCDKLMYSSAVFDDPAEALEIASTRKLDRICQKLDLKPGERVVEIGTGWGGFAIHAARHYGVHVTTTTLSKEQRELALARIAEAGLSDRITVLLSDYRDLTGSYDKLVSIEMIEAIGHQYLDTYFAKVRSLLKDDGMALIQAITIEDHRYEVALKSVDFIKRFIFPGSFIPSIHAMQGAIARSTDLKLYNLEDIGPSYALTLRHWRQRFLARLDEVRALGYPERFIRMWEFYLCYCEGGFIERSIGDVQLLLTAPRCQRAEYLPDLHGARAPQLHA</sequence>
<dbReference type="InterPro" id="IPR003333">
    <property type="entry name" value="CMAS"/>
</dbReference>
<evidence type="ECO:0000256" key="2">
    <source>
        <dbReference type="ARBA" id="ARBA00022603"/>
    </source>
</evidence>
<evidence type="ECO:0000313" key="8">
    <source>
        <dbReference type="Proteomes" id="UP000199603"/>
    </source>
</evidence>
<feature type="active site" evidence="6">
    <location>
        <position position="406"/>
    </location>
</feature>
<proteinExistence type="inferred from homology"/>
<accession>A0A1G6YWG7</accession>
<dbReference type="GO" id="GO:0032259">
    <property type="term" value="P:methylation"/>
    <property type="evidence" value="ECO:0007669"/>
    <property type="project" value="UniProtKB-KW"/>
</dbReference>
<dbReference type="STRING" id="265719.SAMN04488509_11167"/>
<comment type="similarity">
    <text evidence="1">Belongs to the CFA/CMAS family.</text>
</comment>
<dbReference type="GO" id="GO:0008168">
    <property type="term" value="F:methyltransferase activity"/>
    <property type="evidence" value="ECO:0007669"/>
    <property type="project" value="UniProtKB-KW"/>
</dbReference>
<keyword evidence="5" id="KW-0443">Lipid metabolism</keyword>
<gene>
    <name evidence="7" type="ORF">SAMN04488509_11167</name>
</gene>
<dbReference type="CDD" id="cd02440">
    <property type="entry name" value="AdoMet_MTases"/>
    <property type="match status" value="1"/>
</dbReference>
<evidence type="ECO:0000256" key="3">
    <source>
        <dbReference type="ARBA" id="ARBA00022679"/>
    </source>
</evidence>
<evidence type="ECO:0000256" key="6">
    <source>
        <dbReference type="PIRSR" id="PIRSR003085-1"/>
    </source>
</evidence>
<dbReference type="AlphaFoldDB" id="A0A1G6YWG7"/>
<organism evidence="7 8">
    <name type="scientific">Aquimonas voraii</name>
    <dbReference type="NCBI Taxonomy" id="265719"/>
    <lineage>
        <taxon>Bacteria</taxon>
        <taxon>Pseudomonadati</taxon>
        <taxon>Pseudomonadota</taxon>
        <taxon>Gammaproteobacteria</taxon>
        <taxon>Lysobacterales</taxon>
        <taxon>Lysobacteraceae</taxon>
        <taxon>Aquimonas</taxon>
    </lineage>
</organism>
<keyword evidence="3" id="KW-0808">Transferase</keyword>
<evidence type="ECO:0000256" key="1">
    <source>
        <dbReference type="ARBA" id="ARBA00010815"/>
    </source>
</evidence>
<evidence type="ECO:0000256" key="5">
    <source>
        <dbReference type="ARBA" id="ARBA00023098"/>
    </source>
</evidence>
<dbReference type="PIRSF" id="PIRSF003085">
    <property type="entry name" value="CMAS"/>
    <property type="match status" value="1"/>
</dbReference>
<dbReference type="PANTHER" id="PTHR43667:SF2">
    <property type="entry name" value="FATTY ACID C-METHYL TRANSFERASE"/>
    <property type="match status" value="1"/>
</dbReference>
<name>A0A1G6YWG7_9GAMM</name>
<dbReference type="SUPFAM" id="SSF53335">
    <property type="entry name" value="S-adenosyl-L-methionine-dependent methyltransferases"/>
    <property type="match status" value="1"/>
</dbReference>
<dbReference type="InterPro" id="IPR029063">
    <property type="entry name" value="SAM-dependent_MTases_sf"/>
</dbReference>
<reference evidence="7 8" key="1">
    <citation type="submission" date="2016-10" db="EMBL/GenBank/DDBJ databases">
        <authorList>
            <person name="de Groot N.N."/>
        </authorList>
    </citation>
    <scope>NUCLEOTIDE SEQUENCE [LARGE SCALE GENOMIC DNA]</scope>
    <source>
        <strain evidence="7 8">DSM 16957</strain>
    </source>
</reference>
<dbReference type="GO" id="GO:0008610">
    <property type="term" value="P:lipid biosynthetic process"/>
    <property type="evidence" value="ECO:0007669"/>
    <property type="project" value="InterPro"/>
</dbReference>
<keyword evidence="8" id="KW-1185">Reference proteome</keyword>
<evidence type="ECO:0000256" key="4">
    <source>
        <dbReference type="ARBA" id="ARBA00022691"/>
    </source>
</evidence>
<protein>
    <submittedName>
        <fullName evidence="7">Cyclopropane-fatty-acyl-phospholipid synthase</fullName>
    </submittedName>
</protein>